<comment type="caution">
    <text evidence="1">The sequence shown here is derived from an EMBL/GenBank/DDBJ whole genome shotgun (WGS) entry which is preliminary data.</text>
</comment>
<reference evidence="1 2" key="1">
    <citation type="submission" date="2016-06" db="EMBL/GenBank/DDBJ databases">
        <title>Domibacillus iocasae genome sequencing.</title>
        <authorList>
            <person name="Verma A."/>
            <person name="Pal Y."/>
            <person name="Ojha A.K."/>
            <person name="Krishnamurthi S."/>
        </authorList>
    </citation>
    <scope>NUCLEOTIDE SEQUENCE [LARGE SCALE GENOMIC DNA]</scope>
    <source>
        <strain evidence="1 2">DSM 29979</strain>
    </source>
</reference>
<keyword evidence="2" id="KW-1185">Reference proteome</keyword>
<accession>A0A1E7DQ61</accession>
<dbReference type="AlphaFoldDB" id="A0A1E7DQ61"/>
<dbReference type="Pfam" id="PF10934">
    <property type="entry name" value="Sheath_initiator"/>
    <property type="match status" value="1"/>
</dbReference>
<dbReference type="SUPFAM" id="SSF160719">
    <property type="entry name" value="gpW/gp25-like"/>
    <property type="match status" value="1"/>
</dbReference>
<dbReference type="InterPro" id="IPR020288">
    <property type="entry name" value="Sheath_initiator"/>
</dbReference>
<evidence type="ECO:0000313" key="2">
    <source>
        <dbReference type="Proteomes" id="UP000095658"/>
    </source>
</evidence>
<name>A0A1E7DQ61_9BACI</name>
<dbReference type="RefSeq" id="WP_069938103.1">
    <property type="nucleotide sequence ID" value="NZ_MAMP01000020.1"/>
</dbReference>
<evidence type="ECO:0000313" key="1">
    <source>
        <dbReference type="EMBL" id="OES45222.1"/>
    </source>
</evidence>
<dbReference type="STRING" id="1714016.BA724_04230"/>
<evidence type="ECO:0008006" key="3">
    <source>
        <dbReference type="Google" id="ProtNLM"/>
    </source>
</evidence>
<sequence length="118" mass="13199">MKDILLDDSSDLLFEKGDFVLGEDEQELKQSLYINLATNKGEWFLDVEAGLSFKSITGKPTDAQIRAAVIEALAQEPRVTLIQGVQIEQDRKNRKVMILFKVQTTEGVVEDEVMINGA</sequence>
<dbReference type="OrthoDB" id="2088193at2"/>
<proteinExistence type="predicted"/>
<dbReference type="Proteomes" id="UP000095658">
    <property type="component" value="Unassembled WGS sequence"/>
</dbReference>
<gene>
    <name evidence="1" type="ORF">BA724_04230</name>
</gene>
<organism evidence="1 2">
    <name type="scientific">Domibacillus iocasae</name>
    <dbReference type="NCBI Taxonomy" id="1714016"/>
    <lineage>
        <taxon>Bacteria</taxon>
        <taxon>Bacillati</taxon>
        <taxon>Bacillota</taxon>
        <taxon>Bacilli</taxon>
        <taxon>Bacillales</taxon>
        <taxon>Bacillaceae</taxon>
        <taxon>Domibacillus</taxon>
    </lineage>
</organism>
<protein>
    <recommendedName>
        <fullName evidence="3">DUF2634 domain-containing protein</fullName>
    </recommendedName>
</protein>
<dbReference type="EMBL" id="MAMP01000020">
    <property type="protein sequence ID" value="OES45222.1"/>
    <property type="molecule type" value="Genomic_DNA"/>
</dbReference>
<dbReference type="Gene3D" id="3.10.450.40">
    <property type="match status" value="1"/>
</dbReference>